<dbReference type="PROSITE" id="PS00675">
    <property type="entry name" value="SIGMA54_INTERACT_1"/>
    <property type="match status" value="1"/>
</dbReference>
<feature type="domain" description="Sigma-54 factor interaction" evidence="6">
    <location>
        <begin position="368"/>
        <end position="598"/>
    </location>
</feature>
<evidence type="ECO:0000256" key="5">
    <source>
        <dbReference type="ARBA" id="ARBA00023163"/>
    </source>
</evidence>
<dbReference type="AlphaFoldDB" id="A0A4R3L1R9"/>
<dbReference type="SUPFAM" id="SSF51735">
    <property type="entry name" value="NAD(P)-binding Rossmann-fold domains"/>
    <property type="match status" value="1"/>
</dbReference>
<name>A0A4R3L1R9_9BACL</name>
<dbReference type="InterPro" id="IPR002197">
    <property type="entry name" value="HTH_Fis"/>
</dbReference>
<evidence type="ECO:0000313" key="8">
    <source>
        <dbReference type="EMBL" id="TCS92408.1"/>
    </source>
</evidence>
<keyword evidence="4" id="KW-0238">DNA-binding</keyword>
<dbReference type="PROSITE" id="PS50045">
    <property type="entry name" value="SIGMA54_INTERACT_4"/>
    <property type="match status" value="1"/>
</dbReference>
<dbReference type="PROSITE" id="PS50112">
    <property type="entry name" value="PAS"/>
    <property type="match status" value="2"/>
</dbReference>
<dbReference type="GO" id="GO:0043565">
    <property type="term" value="F:sequence-specific DNA binding"/>
    <property type="evidence" value="ECO:0007669"/>
    <property type="project" value="InterPro"/>
</dbReference>
<dbReference type="InterPro" id="IPR009057">
    <property type="entry name" value="Homeodomain-like_sf"/>
</dbReference>
<keyword evidence="1" id="KW-0547">Nucleotide-binding</keyword>
<dbReference type="SMART" id="SM00091">
    <property type="entry name" value="PAS"/>
    <property type="match status" value="2"/>
</dbReference>
<dbReference type="SUPFAM" id="SSF52540">
    <property type="entry name" value="P-loop containing nucleoside triphosphate hydrolases"/>
    <property type="match status" value="1"/>
</dbReference>
<dbReference type="FunFam" id="3.40.50.300:FF:000006">
    <property type="entry name" value="DNA-binding transcriptional regulator NtrC"/>
    <property type="match status" value="1"/>
</dbReference>
<dbReference type="InterPro" id="IPR000014">
    <property type="entry name" value="PAS"/>
</dbReference>
<proteinExistence type="predicted"/>
<dbReference type="PROSITE" id="PS00688">
    <property type="entry name" value="SIGMA54_INTERACT_3"/>
    <property type="match status" value="1"/>
</dbReference>
<dbReference type="SMART" id="SM00382">
    <property type="entry name" value="AAA"/>
    <property type="match status" value="1"/>
</dbReference>
<dbReference type="Gene3D" id="1.10.8.60">
    <property type="match status" value="1"/>
</dbReference>
<dbReference type="CDD" id="cd00009">
    <property type="entry name" value="AAA"/>
    <property type="match status" value="1"/>
</dbReference>
<keyword evidence="5" id="KW-0804">Transcription</keyword>
<dbReference type="Gene3D" id="3.30.450.20">
    <property type="entry name" value="PAS domain"/>
    <property type="match status" value="2"/>
</dbReference>
<feature type="domain" description="PAS" evidence="7">
    <location>
        <begin position="115"/>
        <end position="166"/>
    </location>
</feature>
<dbReference type="Pfam" id="PF02954">
    <property type="entry name" value="HTH_8"/>
    <property type="match status" value="1"/>
</dbReference>
<sequence length="688" mass="77105">MQKCLIVGGGKGGKAMLQTLSSVEFIKVIGVVDVLSNAPGIIEAKNQGIPVGHEVEPFLHLSPDVILEVTGDPRMYSKLMELKSTKTLVISGEIAKLMLGLVEEKDCWFQAWRQRQQELEAIINSTHDGMIAVNKNGEITLFNKAAERMTGVQAPKALGSPVREVIPNTRLDVLLKSGIPELHQKLQLPTGIEIVTNRVLVQDPQGNTIGAVAVFRDVSELRDLTQQVIELEDMKSMLQAIINSFDDAISVVDTHGLGIQINPAYTRLTGLQPEEVIGKPAETDISEGESMHMKVLKTRQPVRGVHMRVGPHRKEVVVNVAPIIINDELKGSVGIVHDVSELQQLNRDLERARRIIRTLEAKYTFEDIIGHSEPMRFAQEQAKQAALTRATVLLRGESGTGKELFAHAIHNASDRKYNQFVRVNCAALSETLLESELFGYEEGAFTGAKRGGKKGLFEEASGGTLFLDEIGELQLSTQAKLLRVLQEKEVIRVGGTKSIRVDVRVIAATNLPLEKAIQEKRFREDLYYRLNVLPIHIAPLRLRKEDLYDLSLHLIKKFNQEFGRNVEEIDSEAIQVLSQYDWPGNIRELENVLGRAMINMAFNDKKIRFSHLPPLDLTQTSNHHYHKGHSSDLHLDNPLPLKEMLAQKEREYIERIYAVCGQNKTEAARQLGISIRSLYYKLERYGLL</sequence>
<dbReference type="InterPro" id="IPR002078">
    <property type="entry name" value="Sigma_54_int"/>
</dbReference>
<dbReference type="InterPro" id="IPR003593">
    <property type="entry name" value="AAA+_ATPase"/>
</dbReference>
<evidence type="ECO:0000256" key="1">
    <source>
        <dbReference type="ARBA" id="ARBA00022741"/>
    </source>
</evidence>
<evidence type="ECO:0000259" key="6">
    <source>
        <dbReference type="PROSITE" id="PS50045"/>
    </source>
</evidence>
<dbReference type="EMBL" id="SMAG01000012">
    <property type="protein sequence ID" value="TCS92408.1"/>
    <property type="molecule type" value="Genomic_DNA"/>
</dbReference>
<dbReference type="CDD" id="cd00130">
    <property type="entry name" value="PAS"/>
    <property type="match status" value="2"/>
</dbReference>
<dbReference type="Pfam" id="PF25601">
    <property type="entry name" value="AAA_lid_14"/>
    <property type="match status" value="1"/>
</dbReference>
<dbReference type="InterPro" id="IPR036291">
    <property type="entry name" value="NAD(P)-bd_dom_sf"/>
</dbReference>
<dbReference type="InterPro" id="IPR025944">
    <property type="entry name" value="Sigma_54_int_dom_CS"/>
</dbReference>
<keyword evidence="3" id="KW-0805">Transcription regulation</keyword>
<reference evidence="8 9" key="1">
    <citation type="submission" date="2019-03" db="EMBL/GenBank/DDBJ databases">
        <title>Genomic Encyclopedia of Type Strains, Phase IV (KMG-IV): sequencing the most valuable type-strain genomes for metagenomic binning, comparative biology and taxonomic classification.</title>
        <authorList>
            <person name="Goeker M."/>
        </authorList>
    </citation>
    <scope>NUCLEOTIDE SEQUENCE [LARGE SCALE GENOMIC DNA]</scope>
    <source>
        <strain evidence="8 9">DSM 45707</strain>
    </source>
</reference>
<dbReference type="Proteomes" id="UP000294937">
    <property type="component" value="Unassembled WGS sequence"/>
</dbReference>
<dbReference type="InterPro" id="IPR035965">
    <property type="entry name" value="PAS-like_dom_sf"/>
</dbReference>
<dbReference type="Gene3D" id="3.40.50.300">
    <property type="entry name" value="P-loop containing nucleotide triphosphate hydrolases"/>
    <property type="match status" value="1"/>
</dbReference>
<gene>
    <name evidence="8" type="ORF">EDD58_11231</name>
</gene>
<dbReference type="Pfam" id="PF00158">
    <property type="entry name" value="Sigma54_activat"/>
    <property type="match status" value="1"/>
</dbReference>
<dbReference type="GO" id="GO:0005524">
    <property type="term" value="F:ATP binding"/>
    <property type="evidence" value="ECO:0007669"/>
    <property type="project" value="UniProtKB-KW"/>
</dbReference>
<dbReference type="Gene3D" id="1.10.10.60">
    <property type="entry name" value="Homeodomain-like"/>
    <property type="match status" value="1"/>
</dbReference>
<evidence type="ECO:0000256" key="2">
    <source>
        <dbReference type="ARBA" id="ARBA00022840"/>
    </source>
</evidence>
<dbReference type="PANTHER" id="PTHR32071:SF121">
    <property type="entry name" value="SIGMA L-DEPENDENT TRANSCRIPTIONAL REGULATOR YQIR-RELATED"/>
    <property type="match status" value="1"/>
</dbReference>
<dbReference type="SUPFAM" id="SSF46689">
    <property type="entry name" value="Homeodomain-like"/>
    <property type="match status" value="1"/>
</dbReference>
<dbReference type="PANTHER" id="PTHR32071">
    <property type="entry name" value="TRANSCRIPTIONAL REGULATORY PROTEIN"/>
    <property type="match status" value="1"/>
</dbReference>
<dbReference type="SUPFAM" id="SSF55785">
    <property type="entry name" value="PYP-like sensor domain (PAS domain)"/>
    <property type="match status" value="2"/>
</dbReference>
<dbReference type="RefSeq" id="WP_131926715.1">
    <property type="nucleotide sequence ID" value="NZ_SMAG01000012.1"/>
</dbReference>
<dbReference type="Pfam" id="PF00989">
    <property type="entry name" value="PAS"/>
    <property type="match status" value="2"/>
</dbReference>
<accession>A0A4R3L1R9</accession>
<dbReference type="InterPro" id="IPR013767">
    <property type="entry name" value="PAS_fold"/>
</dbReference>
<evidence type="ECO:0000256" key="3">
    <source>
        <dbReference type="ARBA" id="ARBA00023015"/>
    </source>
</evidence>
<dbReference type="InterPro" id="IPR025943">
    <property type="entry name" value="Sigma_54_int_dom_ATP-bd_2"/>
</dbReference>
<feature type="domain" description="PAS" evidence="7">
    <location>
        <begin position="234"/>
        <end position="279"/>
    </location>
</feature>
<dbReference type="InterPro" id="IPR027417">
    <property type="entry name" value="P-loop_NTPase"/>
</dbReference>
<dbReference type="NCBIfam" id="TIGR00229">
    <property type="entry name" value="sensory_box"/>
    <property type="match status" value="2"/>
</dbReference>
<dbReference type="OrthoDB" id="9771372at2"/>
<dbReference type="PRINTS" id="PR01590">
    <property type="entry name" value="HTHFIS"/>
</dbReference>
<evidence type="ECO:0000313" key="9">
    <source>
        <dbReference type="Proteomes" id="UP000294937"/>
    </source>
</evidence>
<dbReference type="PROSITE" id="PS00676">
    <property type="entry name" value="SIGMA54_INTERACT_2"/>
    <property type="match status" value="1"/>
</dbReference>
<protein>
    <submittedName>
        <fullName evidence="8">PAS domain S-box-containing protein</fullName>
    </submittedName>
</protein>
<keyword evidence="2" id="KW-0067">ATP-binding</keyword>
<evidence type="ECO:0000259" key="7">
    <source>
        <dbReference type="PROSITE" id="PS50112"/>
    </source>
</evidence>
<keyword evidence="9" id="KW-1185">Reference proteome</keyword>
<comment type="caution">
    <text evidence="8">The sequence shown here is derived from an EMBL/GenBank/DDBJ whole genome shotgun (WGS) entry which is preliminary data.</text>
</comment>
<evidence type="ECO:0000256" key="4">
    <source>
        <dbReference type="ARBA" id="ARBA00023125"/>
    </source>
</evidence>
<dbReference type="GO" id="GO:0006355">
    <property type="term" value="P:regulation of DNA-templated transcription"/>
    <property type="evidence" value="ECO:0007669"/>
    <property type="project" value="InterPro"/>
</dbReference>
<dbReference type="InterPro" id="IPR058031">
    <property type="entry name" value="AAA_lid_NorR"/>
</dbReference>
<dbReference type="InterPro" id="IPR025662">
    <property type="entry name" value="Sigma_54_int_dom_ATP-bd_1"/>
</dbReference>
<organism evidence="8 9">
    <name type="scientific">Hazenella coriacea</name>
    <dbReference type="NCBI Taxonomy" id="1179467"/>
    <lineage>
        <taxon>Bacteria</taxon>
        <taxon>Bacillati</taxon>
        <taxon>Bacillota</taxon>
        <taxon>Bacilli</taxon>
        <taxon>Bacillales</taxon>
        <taxon>Thermoactinomycetaceae</taxon>
        <taxon>Hazenella</taxon>
    </lineage>
</organism>